<dbReference type="InterPro" id="IPR009100">
    <property type="entry name" value="AcylCoA_DH/oxidase_NM_dom_sf"/>
</dbReference>
<comment type="caution">
    <text evidence="2">The sequence shown here is derived from an EMBL/GenBank/DDBJ whole genome shotgun (WGS) entry which is preliminary data.</text>
</comment>
<proteinExistence type="predicted"/>
<dbReference type="PANTHER" id="PTHR48083:SF37">
    <property type="entry name" value="DEHYDROGENASE, PUTATIVE-RELATED"/>
    <property type="match status" value="1"/>
</dbReference>
<evidence type="ECO:0000256" key="1">
    <source>
        <dbReference type="ARBA" id="ARBA00023002"/>
    </source>
</evidence>
<dbReference type="SUPFAM" id="SSF47203">
    <property type="entry name" value="Acyl-CoA dehydrogenase C-terminal domain-like"/>
    <property type="match status" value="1"/>
</dbReference>
<accession>A0ABX0JNW2</accession>
<dbReference type="PANTHER" id="PTHR48083">
    <property type="entry name" value="MEDIUM-CHAIN SPECIFIC ACYL-COA DEHYDROGENASE, MITOCHONDRIAL-RELATED"/>
    <property type="match status" value="1"/>
</dbReference>
<keyword evidence="3" id="KW-1185">Reference proteome</keyword>
<dbReference type="Proteomes" id="UP000635278">
    <property type="component" value="Unassembled WGS sequence"/>
</dbReference>
<reference evidence="2 3" key="1">
    <citation type="journal article" date="2020" name="Int. J. Syst. Evol. Microbiol.">
        <title>Novel acetic acid bacteria from cider fermentations: Acetobacter conturbans sp. nov. and Acetobacter fallax sp. nov.</title>
        <authorList>
            <person name="Sombolestani A.S."/>
            <person name="Cleenwerck I."/>
            <person name="Cnockaert M."/>
            <person name="Borremans W."/>
            <person name="Wieme A.D."/>
            <person name="De Vuyst L."/>
            <person name="Vandamme P."/>
        </authorList>
    </citation>
    <scope>NUCLEOTIDE SEQUENCE [LARGE SCALE GENOMIC DNA]</scope>
    <source>
        <strain evidence="2 3">LMG 30640</strain>
    </source>
</reference>
<dbReference type="EMBL" id="WOTB01000002">
    <property type="protein sequence ID" value="NHN83319.1"/>
    <property type="molecule type" value="Genomic_DNA"/>
</dbReference>
<dbReference type="Gene3D" id="2.40.110.10">
    <property type="entry name" value="Butyryl-CoA Dehydrogenase, subunit A, domain 2"/>
    <property type="match status" value="1"/>
</dbReference>
<evidence type="ECO:0000313" key="3">
    <source>
        <dbReference type="Proteomes" id="UP000635278"/>
    </source>
</evidence>
<organism evidence="2 3">
    <name type="scientific">Acetobacter musti</name>
    <dbReference type="NCBI Taxonomy" id="864732"/>
    <lineage>
        <taxon>Bacteria</taxon>
        <taxon>Pseudomonadati</taxon>
        <taxon>Pseudomonadota</taxon>
        <taxon>Alphaproteobacteria</taxon>
        <taxon>Acetobacterales</taxon>
        <taxon>Acetobacteraceae</taxon>
        <taxon>Acetobacter</taxon>
    </lineage>
</organism>
<dbReference type="InterPro" id="IPR046373">
    <property type="entry name" value="Acyl-CoA_Oxase/DH_mid-dom_sf"/>
</dbReference>
<name>A0ABX0JNW2_9PROT</name>
<dbReference type="InterPro" id="IPR050741">
    <property type="entry name" value="Acyl-CoA_dehydrogenase"/>
</dbReference>
<sequence>MNFPFESLKACLPELEAEASENDRDGSFPVAGLALIRSFGALSAALPKSLDGCGFGTDPGGATALMQLLRLTGEASLPLGRLLEGHINAIRLVARYGTPSQLRQLATHIRDGALCGIWVTETTNPVHILRNGTTLTLEGEKAFASGALHVTHPLITAETPDGETRMLIVPVDKNRKAAASIGGLCGMRGSGTGRFDFTGIGISPEAIIGAPGDYLRQPEFSAGAWRGMAVALGGIDRLVTLLRAQLIARGRDTNPYQRARIGEALIARETAALWTCKAALVSDDDVIPPADIAGTVNLARMAVERAGLDVIELTQRGLGLAAFIRTNVVERIMRDLATYLRQPAPDETLAEAAATFIRRDLPQP</sequence>
<protein>
    <submittedName>
        <fullName evidence="2">Acyl-CoA dehydrogenase</fullName>
    </submittedName>
</protein>
<evidence type="ECO:0000313" key="2">
    <source>
        <dbReference type="EMBL" id="NHN83319.1"/>
    </source>
</evidence>
<dbReference type="InterPro" id="IPR036250">
    <property type="entry name" value="AcylCo_DH-like_C"/>
</dbReference>
<dbReference type="Gene3D" id="1.10.540.10">
    <property type="entry name" value="Acyl-CoA dehydrogenase/oxidase, N-terminal domain"/>
    <property type="match status" value="1"/>
</dbReference>
<gene>
    <name evidence="2" type="ORF">GOB93_01520</name>
</gene>
<keyword evidence="1" id="KW-0560">Oxidoreductase</keyword>
<dbReference type="SUPFAM" id="SSF56645">
    <property type="entry name" value="Acyl-CoA dehydrogenase NM domain-like"/>
    <property type="match status" value="1"/>
</dbReference>
<dbReference type="InterPro" id="IPR037069">
    <property type="entry name" value="AcylCoA_DH/ox_N_sf"/>
</dbReference>